<reference evidence="2 3" key="1">
    <citation type="submission" date="2021-11" db="EMBL/GenBank/DDBJ databases">
        <title>Draft genome sequence of Paenibacillus profundus YoMME, a new Gram-positive bacteria with exoelectrogenic properties.</title>
        <authorList>
            <person name="Hubenova Y."/>
            <person name="Hubenova E."/>
            <person name="Manasiev Y."/>
            <person name="Peykov S."/>
            <person name="Mitov M."/>
        </authorList>
    </citation>
    <scope>NUCLEOTIDE SEQUENCE [LARGE SCALE GENOMIC DNA]</scope>
    <source>
        <strain evidence="2 3">YoMME</strain>
    </source>
</reference>
<evidence type="ECO:0000313" key="3">
    <source>
        <dbReference type="Proteomes" id="UP001199916"/>
    </source>
</evidence>
<organism evidence="2 3">
    <name type="scientific">Paenibacillus profundus</name>
    <dbReference type="NCBI Taxonomy" id="1173085"/>
    <lineage>
        <taxon>Bacteria</taxon>
        <taxon>Bacillati</taxon>
        <taxon>Bacillota</taxon>
        <taxon>Bacilli</taxon>
        <taxon>Bacillales</taxon>
        <taxon>Paenibacillaceae</taxon>
        <taxon>Paenibacillus</taxon>
    </lineage>
</organism>
<proteinExistence type="predicted"/>
<sequence length="118" mass="12756">MSVIIQITEAAASALANRLVPSCSGKGIIKLIYDTDGCGCAVNGVPALWLIDEPAPFDLAVDTNTSWTLVMDKHQMVFFDEALVLDVSGTTGMFKLSSTQQIYSTHVACEDHRRAHVN</sequence>
<dbReference type="InterPro" id="IPR000361">
    <property type="entry name" value="ATAP_core_dom"/>
</dbReference>
<comment type="caution">
    <text evidence="2">The sequence shown here is derived from an EMBL/GenBank/DDBJ whole genome shotgun (WGS) entry which is preliminary data.</text>
</comment>
<dbReference type="Gene3D" id="2.60.300.12">
    <property type="entry name" value="HesB-like domain"/>
    <property type="match status" value="1"/>
</dbReference>
<dbReference type="EMBL" id="JAJNBZ010000005">
    <property type="protein sequence ID" value="MCE5169447.1"/>
    <property type="molecule type" value="Genomic_DNA"/>
</dbReference>
<name>A0ABS8YH21_9BACL</name>
<dbReference type="InterPro" id="IPR035903">
    <property type="entry name" value="HesB-like_dom_sf"/>
</dbReference>
<protein>
    <submittedName>
        <fullName evidence="2">Iron-sulfur cluster biosynthesis family protein</fullName>
    </submittedName>
</protein>
<feature type="domain" description="Core" evidence="1">
    <location>
        <begin position="5"/>
        <end position="111"/>
    </location>
</feature>
<dbReference type="RefSeq" id="WP_233696443.1">
    <property type="nucleotide sequence ID" value="NZ_JAJNBZ010000005.1"/>
</dbReference>
<dbReference type="SUPFAM" id="SSF89360">
    <property type="entry name" value="HesB-like domain"/>
    <property type="match status" value="1"/>
</dbReference>
<dbReference type="Proteomes" id="UP001199916">
    <property type="component" value="Unassembled WGS sequence"/>
</dbReference>
<accession>A0ABS8YH21</accession>
<dbReference type="Pfam" id="PF01521">
    <property type="entry name" value="Fe-S_biosyn"/>
    <property type="match status" value="1"/>
</dbReference>
<evidence type="ECO:0000259" key="1">
    <source>
        <dbReference type="Pfam" id="PF01521"/>
    </source>
</evidence>
<evidence type="ECO:0000313" key="2">
    <source>
        <dbReference type="EMBL" id="MCE5169447.1"/>
    </source>
</evidence>
<keyword evidence="3" id="KW-1185">Reference proteome</keyword>
<gene>
    <name evidence="2" type="ORF">LQV63_09000</name>
</gene>